<evidence type="ECO:0000313" key="7">
    <source>
        <dbReference type="EMBL" id="UWM56578.1"/>
    </source>
</evidence>
<keyword evidence="8" id="KW-1185">Reference proteome</keyword>
<dbReference type="GeneID" id="74942726"/>
<dbReference type="RefSeq" id="WP_260643692.1">
    <property type="nucleotide sequence ID" value="NZ_CP104003.1"/>
</dbReference>
<evidence type="ECO:0000256" key="5">
    <source>
        <dbReference type="ARBA" id="ARBA00023004"/>
    </source>
</evidence>
<name>A0A9E7R778_9EURY</name>
<evidence type="ECO:0000256" key="4">
    <source>
        <dbReference type="ARBA" id="ARBA00022982"/>
    </source>
</evidence>
<keyword evidence="5" id="KW-0408">Iron</keyword>
<dbReference type="KEGG" id="ssai:N0B31_09850"/>
<dbReference type="AlphaFoldDB" id="A0A9E7R778"/>
<dbReference type="Proteomes" id="UP001057580">
    <property type="component" value="Chromosome"/>
</dbReference>
<dbReference type="InterPro" id="IPR019020">
    <property type="entry name" value="Cyt-c552/DMSO_Rdtase_haem-bd"/>
</dbReference>
<evidence type="ECO:0000256" key="3">
    <source>
        <dbReference type="ARBA" id="ARBA00022723"/>
    </source>
</evidence>
<dbReference type="EMBL" id="CP104003">
    <property type="protein sequence ID" value="UWM56578.1"/>
    <property type="molecule type" value="Genomic_DNA"/>
</dbReference>
<dbReference type="GO" id="GO:0046872">
    <property type="term" value="F:metal ion binding"/>
    <property type="evidence" value="ECO:0007669"/>
    <property type="project" value="UniProtKB-KW"/>
</dbReference>
<dbReference type="Gene3D" id="2.60.40.1190">
    <property type="match status" value="1"/>
</dbReference>
<sequence>MTDDWRPAETTKELRTQVAHDGERVHFRFRWDQPDPGGWIHDVLVYHEGAWRQFADPSPWVSGDPEHTGFYEDRLSFFLDDGSVRGFEAFAGWLTTHEGLRSLPSEVSAEAVEAHPHYGERLGKSDLRKFLPQACAGEWWAGDWRAVRPPEELRAMKERGEFLDLPMWRAHRSDPVGYGTDAHVLDYRHADAGRKTYTSQSWDPETGPELMFDPEVVEGGALDHAALRAGEFPEQGAGTYALTPDVTVPFDPSVAEWEGAAIPRRPLREPTGSAADWTASGTWTGDEWVVEMSRALSTDHPLDTTQLEPGETYLWAPAVHHGAGKRWHWVGYTHRLGIGVEPEPPTAGPAPLVAREVARAPTPAAVDWDALPTHTTPLVFPGVQSWTDLVSGANAEAVRTLETTMWELHGRDAEQ</sequence>
<accession>A0A9E7R778</accession>
<proteinExistence type="predicted"/>
<dbReference type="GO" id="GO:0020037">
    <property type="term" value="F:heme binding"/>
    <property type="evidence" value="ECO:0007669"/>
    <property type="project" value="InterPro"/>
</dbReference>
<evidence type="ECO:0000313" key="8">
    <source>
        <dbReference type="Proteomes" id="UP001057580"/>
    </source>
</evidence>
<evidence type="ECO:0000259" key="6">
    <source>
        <dbReference type="Pfam" id="PF09459"/>
    </source>
</evidence>
<organism evidence="7 8">
    <name type="scientific">Salinirubellus salinus</name>
    <dbReference type="NCBI Taxonomy" id="1364945"/>
    <lineage>
        <taxon>Archaea</taxon>
        <taxon>Methanobacteriati</taxon>
        <taxon>Methanobacteriota</taxon>
        <taxon>Stenosarchaea group</taxon>
        <taxon>Halobacteria</taxon>
        <taxon>Halobacteriales</taxon>
        <taxon>Natronomonadaceae</taxon>
        <taxon>Salinirubellus</taxon>
    </lineage>
</organism>
<keyword evidence="1" id="KW-0813">Transport</keyword>
<evidence type="ECO:0000256" key="2">
    <source>
        <dbReference type="ARBA" id="ARBA00022617"/>
    </source>
</evidence>
<gene>
    <name evidence="7" type="ORF">N0B31_09850</name>
</gene>
<evidence type="ECO:0000256" key="1">
    <source>
        <dbReference type="ARBA" id="ARBA00022448"/>
    </source>
</evidence>
<keyword evidence="2" id="KW-0349">Heme</keyword>
<keyword evidence="3" id="KW-0479">Metal-binding</keyword>
<reference evidence="7" key="1">
    <citation type="submission" date="2022-09" db="EMBL/GenBank/DDBJ databases">
        <title>Diverse halophilic archaea isolated from saline environments.</title>
        <authorList>
            <person name="Cui H.-L."/>
        </authorList>
    </citation>
    <scope>NUCLEOTIDE SEQUENCE</scope>
    <source>
        <strain evidence="7">ZS-35-S2</strain>
    </source>
</reference>
<dbReference type="Pfam" id="PF09459">
    <property type="entry name" value="EB_dh"/>
    <property type="match status" value="1"/>
</dbReference>
<protein>
    <submittedName>
        <fullName evidence="7">Ethylbenzene dehydrogenase-related protein</fullName>
    </submittedName>
</protein>
<keyword evidence="4" id="KW-0249">Electron transport</keyword>
<feature type="domain" description="Cytochrome c-552/DMSO reductase-like haem-binding" evidence="6">
    <location>
        <begin position="9"/>
        <end position="328"/>
    </location>
</feature>